<sequence length="633" mass="68540">MLQNIRDASQHWLGKIVLTVIFTLLIAGVGIFGVEEFFRGGSSNSVATVGKTQISAEAVRTAYQNQLQRYQTQFRRTITPDQARALGIERQVMSQLVTEASLDQKTRDLGLAVPDTAVIRAIHEEKSFQNAQGQFEQSLFYQTLQRAGLNEPMFVREQRSVIARLQLAEAVSADLHVPQAMREAVHRYTTERRAASYLLLAPSSAGEIAAPSEDALKSWYEANKAGFRAPEYRGVTLLVLDPEAQAKPEAVSEDEVRKAYEAQKSRFGNPERRTIQQIVFPDEAAAEAARKAIEDGTKTFDTVAAERGTDGKDLTLGTLTKAELFDPAVADAAFALPRDGVSKPVKGRFGTVLLRVTATEPETVKPLSEVEPELRKQIALARAREGIDKIHDAIEDQRAGAKPLSDIAKERDLPLVAVAAVDAQGKDPSGQAVAAIPDRDTTLTALFWSEIGGDNEPLRTKAGGYVWYDVSRIDAAHDKPLDEVRDAVKAGWTAAEIGRLLQAKGRDLAARLDKGETIEALGTEIGVNPQSAEDLARNQGKEALTPDVVNRIFATQVGKAGSASAGEGRAVFKVTAATMPAYVPGSPTDKTIEGNFRTALADDVLGEYISEVQKNAGVSINQAALRRALGGEY</sequence>
<evidence type="ECO:0000256" key="10">
    <source>
        <dbReference type="ARBA" id="ARBA00031484"/>
    </source>
</evidence>
<protein>
    <recommendedName>
        <fullName evidence="2">Parvulin-like PPIase</fullName>
    </recommendedName>
    <alternativeName>
        <fullName evidence="9">Peptidyl-prolyl cis-trans isomerase plp</fullName>
    </alternativeName>
    <alternativeName>
        <fullName evidence="12">Periplasmic chaperone PpiD</fullName>
    </alternativeName>
    <alternativeName>
        <fullName evidence="13">Periplasmic folding chaperone</fullName>
    </alternativeName>
    <alternativeName>
        <fullName evidence="10">Rotamase plp</fullName>
    </alternativeName>
</protein>
<feature type="domain" description="PpiC" evidence="16">
    <location>
        <begin position="270"/>
        <end position="358"/>
    </location>
</feature>
<name>A0ABQ4TVX3_9HYPH</name>
<comment type="similarity">
    <text evidence="11">Belongs to the PpiD chaperone family.</text>
</comment>
<keyword evidence="4" id="KW-0997">Cell inner membrane</keyword>
<evidence type="ECO:0000256" key="5">
    <source>
        <dbReference type="ARBA" id="ARBA00022692"/>
    </source>
</evidence>
<evidence type="ECO:0000256" key="9">
    <source>
        <dbReference type="ARBA" id="ARBA00030642"/>
    </source>
</evidence>
<evidence type="ECO:0000256" key="13">
    <source>
        <dbReference type="ARBA" id="ARBA00042775"/>
    </source>
</evidence>
<keyword evidence="8" id="KW-0143">Chaperone</keyword>
<evidence type="ECO:0000256" key="8">
    <source>
        <dbReference type="ARBA" id="ARBA00023186"/>
    </source>
</evidence>
<dbReference type="SUPFAM" id="SSF109998">
    <property type="entry name" value="Triger factor/SurA peptide-binding domain-like"/>
    <property type="match status" value="1"/>
</dbReference>
<keyword evidence="14" id="KW-0697">Rotamase</keyword>
<evidence type="ECO:0000256" key="14">
    <source>
        <dbReference type="PROSITE-ProRule" id="PRU00278"/>
    </source>
</evidence>
<evidence type="ECO:0000259" key="16">
    <source>
        <dbReference type="PROSITE" id="PS50198"/>
    </source>
</evidence>
<dbReference type="InterPro" id="IPR052029">
    <property type="entry name" value="PpiD_chaperone"/>
</dbReference>
<evidence type="ECO:0000256" key="6">
    <source>
        <dbReference type="ARBA" id="ARBA00022989"/>
    </source>
</evidence>
<dbReference type="SUPFAM" id="SSF54534">
    <property type="entry name" value="FKBP-like"/>
    <property type="match status" value="1"/>
</dbReference>
<dbReference type="InterPro" id="IPR027304">
    <property type="entry name" value="Trigger_fact/SurA_dom_sf"/>
</dbReference>
<gene>
    <name evidence="17" type="primary">prsA</name>
    <name evidence="17" type="ORF">MPOCJGCO_0210</name>
</gene>
<reference evidence="17" key="2">
    <citation type="submission" date="2021-08" db="EMBL/GenBank/DDBJ databases">
        <authorList>
            <person name="Tani A."/>
            <person name="Ola A."/>
            <person name="Ogura Y."/>
            <person name="Katsura K."/>
            <person name="Hayashi T."/>
        </authorList>
    </citation>
    <scope>NUCLEOTIDE SEQUENCE</scope>
    <source>
        <strain evidence="17">DSM 23632</strain>
    </source>
</reference>
<keyword evidence="14" id="KW-0413">Isomerase</keyword>
<dbReference type="Pfam" id="PF13145">
    <property type="entry name" value="Rotamase_2"/>
    <property type="match status" value="1"/>
</dbReference>
<evidence type="ECO:0000256" key="4">
    <source>
        <dbReference type="ARBA" id="ARBA00022519"/>
    </source>
</evidence>
<dbReference type="Gene3D" id="1.10.4030.10">
    <property type="entry name" value="Porin chaperone SurA, peptide-binding domain"/>
    <property type="match status" value="1"/>
</dbReference>
<evidence type="ECO:0000313" key="18">
    <source>
        <dbReference type="Proteomes" id="UP001055057"/>
    </source>
</evidence>
<dbReference type="Proteomes" id="UP001055057">
    <property type="component" value="Unassembled WGS sequence"/>
</dbReference>
<keyword evidence="18" id="KW-1185">Reference proteome</keyword>
<dbReference type="RefSeq" id="WP_238180767.1">
    <property type="nucleotide sequence ID" value="NZ_BPRB01000010.1"/>
</dbReference>
<evidence type="ECO:0000256" key="3">
    <source>
        <dbReference type="ARBA" id="ARBA00022475"/>
    </source>
</evidence>
<evidence type="ECO:0000256" key="2">
    <source>
        <dbReference type="ARBA" id="ARBA00018370"/>
    </source>
</evidence>
<evidence type="ECO:0000256" key="15">
    <source>
        <dbReference type="SAM" id="Phobius"/>
    </source>
</evidence>
<dbReference type="InterPro" id="IPR000297">
    <property type="entry name" value="PPIase_PpiC"/>
</dbReference>
<evidence type="ECO:0000256" key="12">
    <source>
        <dbReference type="ARBA" id="ARBA00040743"/>
    </source>
</evidence>
<comment type="caution">
    <text evidence="17">The sequence shown here is derived from an EMBL/GenBank/DDBJ whole genome shotgun (WGS) entry which is preliminary data.</text>
</comment>
<keyword evidence="3" id="KW-1003">Cell membrane</keyword>
<evidence type="ECO:0000256" key="11">
    <source>
        <dbReference type="ARBA" id="ARBA00038408"/>
    </source>
</evidence>
<dbReference type="InterPro" id="IPR046357">
    <property type="entry name" value="PPIase_dom_sf"/>
</dbReference>
<keyword evidence="6 15" id="KW-1133">Transmembrane helix</keyword>
<dbReference type="EMBL" id="BPRB01000010">
    <property type="protein sequence ID" value="GJE58132.1"/>
    <property type="molecule type" value="Genomic_DNA"/>
</dbReference>
<dbReference type="Gene3D" id="3.10.50.40">
    <property type="match status" value="1"/>
</dbReference>
<feature type="transmembrane region" description="Helical" evidence="15">
    <location>
        <begin position="12"/>
        <end position="34"/>
    </location>
</feature>
<evidence type="ECO:0000256" key="1">
    <source>
        <dbReference type="ARBA" id="ARBA00004382"/>
    </source>
</evidence>
<comment type="subcellular location">
    <subcellularLocation>
        <location evidence="1">Cell inner membrane</location>
        <topology evidence="1">Single-pass type II membrane protein</topology>
        <orientation evidence="1">Periplasmic side</orientation>
    </subcellularLocation>
</comment>
<keyword evidence="5 15" id="KW-0812">Transmembrane</keyword>
<dbReference type="Pfam" id="PF13624">
    <property type="entry name" value="SurA_N_3"/>
    <property type="match status" value="1"/>
</dbReference>
<organism evidence="17 18">
    <name type="scientific">Methylobacterium trifolii</name>
    <dbReference type="NCBI Taxonomy" id="1003092"/>
    <lineage>
        <taxon>Bacteria</taxon>
        <taxon>Pseudomonadati</taxon>
        <taxon>Pseudomonadota</taxon>
        <taxon>Alphaproteobacteria</taxon>
        <taxon>Hyphomicrobiales</taxon>
        <taxon>Methylobacteriaceae</taxon>
        <taxon>Methylobacterium</taxon>
    </lineage>
</organism>
<proteinExistence type="inferred from homology"/>
<accession>A0ABQ4TVX3</accession>
<evidence type="ECO:0000313" key="17">
    <source>
        <dbReference type="EMBL" id="GJE58132.1"/>
    </source>
</evidence>
<dbReference type="PANTHER" id="PTHR47529:SF1">
    <property type="entry name" value="PERIPLASMIC CHAPERONE PPID"/>
    <property type="match status" value="1"/>
</dbReference>
<evidence type="ECO:0000256" key="7">
    <source>
        <dbReference type="ARBA" id="ARBA00023136"/>
    </source>
</evidence>
<reference evidence="17" key="1">
    <citation type="journal article" date="2021" name="Front. Microbiol.">
        <title>Comprehensive Comparative Genomics and Phenotyping of Methylobacterium Species.</title>
        <authorList>
            <person name="Alessa O."/>
            <person name="Ogura Y."/>
            <person name="Fujitani Y."/>
            <person name="Takami H."/>
            <person name="Hayashi T."/>
            <person name="Sahin N."/>
            <person name="Tani A."/>
        </authorList>
    </citation>
    <scope>NUCLEOTIDE SEQUENCE</scope>
    <source>
        <strain evidence="17">DSM 23632</strain>
    </source>
</reference>
<dbReference type="PROSITE" id="PS50198">
    <property type="entry name" value="PPIC_PPIASE_2"/>
    <property type="match status" value="1"/>
</dbReference>
<dbReference type="PANTHER" id="PTHR47529">
    <property type="entry name" value="PEPTIDYL-PROLYL CIS-TRANS ISOMERASE D"/>
    <property type="match status" value="1"/>
</dbReference>
<keyword evidence="7 15" id="KW-0472">Membrane</keyword>